<dbReference type="RefSeq" id="WP_026935548.1">
    <property type="nucleotide sequence ID" value="NZ_CP028426.1"/>
</dbReference>
<dbReference type="PANTHER" id="PTHR43844:SF2">
    <property type="entry name" value="SYNTHASE, VITAMIN-B12 INDEPENDENT, PUTATIVE (AFU_ORTHOLOGUE AFUA_3G12060)-RELATED"/>
    <property type="match status" value="1"/>
</dbReference>
<keyword evidence="3" id="KW-1185">Reference proteome</keyword>
<reference evidence="2" key="1">
    <citation type="submission" date="2018-03" db="EMBL/GenBank/DDBJ databases">
        <authorList>
            <person name="Nunes O.C."/>
            <person name="Lopes A.R."/>
            <person name="Froufe H."/>
            <person name="Munoz-Merida A."/>
            <person name="Barroso C."/>
            <person name="Egas C."/>
        </authorList>
    </citation>
    <scope>NUCLEOTIDE SEQUENCE</scope>
    <source>
        <strain evidence="2">ON4</strain>
    </source>
</reference>
<reference evidence="2" key="2">
    <citation type="journal article" date="2022" name="Sci. Rep.">
        <title>In silico prediction of the enzymes involved in the degradation of the herbicide molinate by Gulosibacter molinativorax ON4T.</title>
        <authorList>
            <person name="Lopes A.R."/>
            <person name="Bunin E."/>
            <person name="Viana A.T."/>
            <person name="Froufe H."/>
            <person name="Munoz-Merida A."/>
            <person name="Pinho D."/>
            <person name="Figueiredo J."/>
            <person name="Barroso C."/>
            <person name="Vaz-Moreira I."/>
            <person name="Bellanger X."/>
            <person name="Egas C."/>
            <person name="Nunes O.C."/>
        </authorList>
    </citation>
    <scope>NUCLEOTIDE SEQUENCE</scope>
    <source>
        <strain evidence="2">ON4</strain>
    </source>
</reference>
<dbReference type="InterPro" id="IPR002629">
    <property type="entry name" value="Met_Synth_C/arc"/>
</dbReference>
<dbReference type="CDD" id="cd03311">
    <property type="entry name" value="CIMS_C_terminal_like"/>
    <property type="match status" value="1"/>
</dbReference>
<evidence type="ECO:0000313" key="2">
    <source>
        <dbReference type="EMBL" id="MDJ1369939.1"/>
    </source>
</evidence>
<dbReference type="EMBL" id="PXVD01000001">
    <property type="protein sequence ID" value="MDJ1369939.1"/>
    <property type="molecule type" value="Genomic_DNA"/>
</dbReference>
<feature type="domain" description="Cobalamin-independent methionine synthase MetE C-terminal/archaeal" evidence="1">
    <location>
        <begin position="207"/>
        <end position="394"/>
    </location>
</feature>
<proteinExistence type="predicted"/>
<feature type="domain" description="Cobalamin-independent methionine synthase MetE C-terminal/archaeal" evidence="1">
    <location>
        <begin position="10"/>
        <end position="68"/>
    </location>
</feature>
<dbReference type="SUPFAM" id="SSF51726">
    <property type="entry name" value="UROD/MetE-like"/>
    <property type="match status" value="1"/>
</dbReference>
<gene>
    <name evidence="2" type="ORF">C7K25_00890</name>
</gene>
<name>A0ABT7C3X5_9MICO</name>
<evidence type="ECO:0000259" key="1">
    <source>
        <dbReference type="Pfam" id="PF01717"/>
    </source>
</evidence>
<comment type="caution">
    <text evidence="2">The sequence shown here is derived from an EMBL/GenBank/DDBJ whole genome shotgun (WGS) entry which is preliminary data.</text>
</comment>
<dbReference type="PANTHER" id="PTHR43844">
    <property type="entry name" value="METHIONINE SYNTHASE"/>
    <property type="match status" value="1"/>
</dbReference>
<dbReference type="InterPro" id="IPR038071">
    <property type="entry name" value="UROD/MetE-like_sf"/>
</dbReference>
<dbReference type="Pfam" id="PF01717">
    <property type="entry name" value="Meth_synt_2"/>
    <property type="match status" value="2"/>
</dbReference>
<evidence type="ECO:0000313" key="3">
    <source>
        <dbReference type="Proteomes" id="UP001170379"/>
    </source>
</evidence>
<protein>
    <submittedName>
        <fullName evidence="2">Methionine synthase</fullName>
    </submittedName>
</protein>
<dbReference type="Gene3D" id="3.20.20.210">
    <property type="match status" value="1"/>
</dbReference>
<organism evidence="2 3">
    <name type="scientific">Gulosibacter molinativorax</name>
    <dbReference type="NCBI Taxonomy" id="256821"/>
    <lineage>
        <taxon>Bacteria</taxon>
        <taxon>Bacillati</taxon>
        <taxon>Actinomycetota</taxon>
        <taxon>Actinomycetes</taxon>
        <taxon>Micrococcales</taxon>
        <taxon>Microbacteriaceae</taxon>
        <taxon>Gulosibacter</taxon>
    </lineage>
</organism>
<accession>A0ABT7C3X5</accession>
<dbReference type="Proteomes" id="UP001170379">
    <property type="component" value="Unassembled WGS sequence"/>
</dbReference>
<sequence>MTQPNRDRIQTTHVGSLPRTERLLQTNKRHQDGEIGWDEFTGTLHEEVVGVVKRQADIGIDILNDGEYGHVMTQSVDYGGWWNYSFSRLSGLTPGDQDRWAADAAAEPILSEPGKVRLASFAHRRDRAKFRDAYLNPENGVLAGRKPTVQPSVTGEVKYIGQDAVAADVAGLRSALDELGASNEGFVAALSPGSAARLPNEFYETDEELVWACADALRDEYRAIVDAGFTVQIDDPSIAESWDQVVPEPAVEDYLAFTQVRIDALNHALEGLPEDKVRFHLCWGSWHGPHTTDIEFKYLVEQMLEVRAGSYSFEAANVRHAHEWKVWQDVKLPAGKLIVPGVVSHSTNVVEHPELVADRIEQFASVVGAENVIASTDCGLGGRVHQDIAWAKLESLSEGARIASERLF</sequence>